<keyword evidence="2" id="KW-1185">Reference proteome</keyword>
<dbReference type="AlphaFoldDB" id="A0A225VFZ8"/>
<dbReference type="EMBL" id="NBNE01005525">
    <property type="protein sequence ID" value="OWZ03430.1"/>
    <property type="molecule type" value="Genomic_DNA"/>
</dbReference>
<evidence type="ECO:0000313" key="1">
    <source>
        <dbReference type="EMBL" id="OWZ03430.1"/>
    </source>
</evidence>
<organism evidence="1 2">
    <name type="scientific">Phytophthora megakarya</name>
    <dbReference type="NCBI Taxonomy" id="4795"/>
    <lineage>
        <taxon>Eukaryota</taxon>
        <taxon>Sar</taxon>
        <taxon>Stramenopiles</taxon>
        <taxon>Oomycota</taxon>
        <taxon>Peronosporomycetes</taxon>
        <taxon>Peronosporales</taxon>
        <taxon>Peronosporaceae</taxon>
        <taxon>Phytophthora</taxon>
    </lineage>
</organism>
<proteinExistence type="predicted"/>
<gene>
    <name evidence="1" type="ORF">PHMEG_00024842</name>
</gene>
<dbReference type="Proteomes" id="UP000198211">
    <property type="component" value="Unassembled WGS sequence"/>
</dbReference>
<accession>A0A225VFZ8</accession>
<reference evidence="2" key="1">
    <citation type="submission" date="2017-03" db="EMBL/GenBank/DDBJ databases">
        <title>Phytopthora megakarya and P. palmivora, two closely related causual agents of cacao black pod achieved similar genome size and gene model numbers by different mechanisms.</title>
        <authorList>
            <person name="Ali S."/>
            <person name="Shao J."/>
            <person name="Larry D.J."/>
            <person name="Kronmiller B."/>
            <person name="Shen D."/>
            <person name="Strem M.D."/>
            <person name="Melnick R.L."/>
            <person name="Guiltinan M.J."/>
            <person name="Tyler B.M."/>
            <person name="Meinhardt L.W."/>
            <person name="Bailey B.A."/>
        </authorList>
    </citation>
    <scope>NUCLEOTIDE SEQUENCE [LARGE SCALE GENOMIC DNA]</scope>
    <source>
        <strain evidence="2">zdho120</strain>
    </source>
</reference>
<dbReference type="OrthoDB" id="97973at2759"/>
<comment type="caution">
    <text evidence="1">The sequence shown here is derived from an EMBL/GenBank/DDBJ whole genome shotgun (WGS) entry which is preliminary data.</text>
</comment>
<protein>
    <submittedName>
        <fullName evidence="1">Avirulence (Avh) protein</fullName>
    </submittedName>
</protein>
<evidence type="ECO:0000313" key="2">
    <source>
        <dbReference type="Proteomes" id="UP000198211"/>
    </source>
</evidence>
<name>A0A225VFZ8_9STRA</name>
<sequence>MATPNENMKKGRLLRIASDSHDTEDRVPIFTKSLSRFKDWKDLKQMESWVNRDASRKTVLQALGLTGLKGFALRYHHNYNRFLEFLSKREDKRFTRMIANKVTTTSIWQDYKLMKLSELGRTRSRKFQFYMRYAKAYDDDIFLKTKSYSGTAIYYGGTPDEMHVLAGLWASAGRPNDYVKWVLNLENAPRRKLRENPYYQEFLSLQNPKKWNSVTEVLS</sequence>